<dbReference type="Gene3D" id="3.40.50.11660">
    <property type="entry name" value="Glycosyl transferase family 10, C-terminal domain"/>
    <property type="match status" value="1"/>
</dbReference>
<dbReference type="EMBL" id="CP136920">
    <property type="protein sequence ID" value="WOO39685.1"/>
    <property type="molecule type" value="Genomic_DNA"/>
</dbReference>
<dbReference type="InterPro" id="IPR038577">
    <property type="entry name" value="GT10-like_C_sf"/>
</dbReference>
<evidence type="ECO:0000313" key="6">
    <source>
        <dbReference type="Proteomes" id="UP001304300"/>
    </source>
</evidence>
<dbReference type="Proteomes" id="UP001304300">
    <property type="component" value="Chromosome"/>
</dbReference>
<dbReference type="PANTHER" id="PTHR11929:SF194">
    <property type="entry name" value="ALPHA-(1,3)-FUCOSYLTRANSFERASE 10"/>
    <property type="match status" value="1"/>
</dbReference>
<dbReference type="GO" id="GO:0008417">
    <property type="term" value="F:fucosyltransferase activity"/>
    <property type="evidence" value="ECO:0007669"/>
    <property type="project" value="InterPro"/>
</dbReference>
<proteinExistence type="inferred from homology"/>
<dbReference type="RefSeq" id="WP_317831672.1">
    <property type="nucleotide sequence ID" value="NZ_CP136920.1"/>
</dbReference>
<evidence type="ECO:0000256" key="3">
    <source>
        <dbReference type="ARBA" id="ARBA00022679"/>
    </source>
</evidence>
<dbReference type="SUPFAM" id="SSF53756">
    <property type="entry name" value="UDP-Glycosyltransferase/glycogen phosphorylase"/>
    <property type="match status" value="1"/>
</dbReference>
<evidence type="ECO:0000259" key="4">
    <source>
        <dbReference type="Pfam" id="PF00852"/>
    </source>
</evidence>
<evidence type="ECO:0000256" key="2">
    <source>
        <dbReference type="ARBA" id="ARBA00022676"/>
    </source>
</evidence>
<name>A0AAQ3L9B9_9BACT</name>
<keyword evidence="6" id="KW-1185">Reference proteome</keyword>
<protein>
    <submittedName>
        <fullName evidence="5">Glycosyltransferase family 10</fullName>
    </submittedName>
</protein>
<dbReference type="AlphaFoldDB" id="A0AAQ3L9B9"/>
<feature type="domain" description="Fucosyltransferase C-terminal" evidence="4">
    <location>
        <begin position="113"/>
        <end position="243"/>
    </location>
</feature>
<gene>
    <name evidence="5" type="ORF">RZN69_13765</name>
</gene>
<keyword evidence="2" id="KW-0328">Glycosyltransferase</keyword>
<reference evidence="5 6" key="1">
    <citation type="submission" date="2023-10" db="EMBL/GenBank/DDBJ databases">
        <title>Rubellicoccus peritrichatus gen. nov., sp. nov., isolated from an algae of coral reef tank.</title>
        <authorList>
            <person name="Luo J."/>
        </authorList>
    </citation>
    <scope>NUCLEOTIDE SEQUENCE [LARGE SCALE GENOMIC DNA]</scope>
    <source>
        <strain evidence="5 6">CR14</strain>
    </source>
</reference>
<evidence type="ECO:0000256" key="1">
    <source>
        <dbReference type="ARBA" id="ARBA00008919"/>
    </source>
</evidence>
<organism evidence="5 6">
    <name type="scientific">Rubellicoccus peritrichatus</name>
    <dbReference type="NCBI Taxonomy" id="3080537"/>
    <lineage>
        <taxon>Bacteria</taxon>
        <taxon>Pseudomonadati</taxon>
        <taxon>Verrucomicrobiota</taxon>
        <taxon>Opitutia</taxon>
        <taxon>Puniceicoccales</taxon>
        <taxon>Cerasicoccaceae</taxon>
        <taxon>Rubellicoccus</taxon>
    </lineage>
</organism>
<dbReference type="PANTHER" id="PTHR11929">
    <property type="entry name" value="ALPHA- 1,3 -FUCOSYLTRANSFERASE"/>
    <property type="match status" value="1"/>
</dbReference>
<dbReference type="GO" id="GO:0016020">
    <property type="term" value="C:membrane"/>
    <property type="evidence" value="ECO:0007669"/>
    <property type="project" value="InterPro"/>
</dbReference>
<comment type="similarity">
    <text evidence="1">Belongs to the glycosyltransferase 10 family.</text>
</comment>
<dbReference type="InterPro" id="IPR055270">
    <property type="entry name" value="Glyco_tran_10_C"/>
</dbReference>
<dbReference type="KEGG" id="puo:RZN69_13765"/>
<evidence type="ECO:0000313" key="5">
    <source>
        <dbReference type="EMBL" id="WOO39685.1"/>
    </source>
</evidence>
<accession>A0AAQ3L9B9</accession>
<dbReference type="InterPro" id="IPR001503">
    <property type="entry name" value="Glyco_trans_10"/>
</dbReference>
<dbReference type="Pfam" id="PF00852">
    <property type="entry name" value="Glyco_transf_10"/>
    <property type="match status" value="1"/>
</dbReference>
<sequence length="305" mass="36017">MKVAFTPGVTRWNDILGRALDTAFEVEYGEEDPDLLFVSDTDPPDPRASQCRSILVAIENSWPDFNTQCGGLIFLHTDHPRALRLPFYALTSRPDELTKGEGYSDKILNEDRRFCAFVASNMNEFRTKRRAVFFKQLHARRHVDSGGSFMNNLGYRAPDLKDFYRNYRFVITIENQDWPGYTTEKIVSAMRCGCIPIYWGNRRIAEDFNTKSFINLHDFQSSEKAIDYILQVDQDESLRRQYLDEPFLHDNRPGKWFDHKRVADYLIRIMDLPIPSRRLPYLRHKIFRMQRKMKPYVDPLLQRDK</sequence>
<keyword evidence="3" id="KW-0808">Transferase</keyword>